<dbReference type="AlphaFoldDB" id="Q091Z2"/>
<evidence type="ECO:0000313" key="2">
    <source>
        <dbReference type="EMBL" id="EAU66543.1"/>
    </source>
</evidence>
<keyword evidence="1" id="KW-0732">Signal</keyword>
<sequence length="62" mass="6405">MPSTEALRSTPATLMLWVCALPLADASAVTPTFAFTLASRPLRSSLPFASTEALASTLAPAL</sequence>
<feature type="chain" id="PRO_5004167101" evidence="1">
    <location>
        <begin position="35"/>
        <end position="62"/>
    </location>
</feature>
<feature type="signal peptide" evidence="1">
    <location>
        <begin position="1"/>
        <end position="34"/>
    </location>
</feature>
<organism evidence="2 3">
    <name type="scientific">Stigmatella aurantiaca (strain DW4/3-1)</name>
    <dbReference type="NCBI Taxonomy" id="378806"/>
    <lineage>
        <taxon>Bacteria</taxon>
        <taxon>Pseudomonadati</taxon>
        <taxon>Myxococcota</taxon>
        <taxon>Myxococcia</taxon>
        <taxon>Myxococcales</taxon>
        <taxon>Cystobacterineae</taxon>
        <taxon>Archangiaceae</taxon>
        <taxon>Stigmatella</taxon>
    </lineage>
</organism>
<dbReference type="Proteomes" id="UP000032702">
    <property type="component" value="Unassembled WGS sequence"/>
</dbReference>
<protein>
    <submittedName>
        <fullName evidence="2">Antifreeze glycoprotein polyprotein</fullName>
    </submittedName>
</protein>
<evidence type="ECO:0000313" key="3">
    <source>
        <dbReference type="Proteomes" id="UP000032702"/>
    </source>
</evidence>
<proteinExistence type="predicted"/>
<name>Q091Z2_STIAD</name>
<dbReference type="EMBL" id="AAMD01000053">
    <property type="protein sequence ID" value="EAU66543.1"/>
    <property type="molecule type" value="Genomic_DNA"/>
</dbReference>
<comment type="caution">
    <text evidence="2">The sequence shown here is derived from an EMBL/GenBank/DDBJ whole genome shotgun (WGS) entry which is preliminary data.</text>
</comment>
<reference evidence="2 3" key="1">
    <citation type="submission" date="2006-04" db="EMBL/GenBank/DDBJ databases">
        <authorList>
            <person name="Nierman W.C."/>
        </authorList>
    </citation>
    <scope>NUCLEOTIDE SEQUENCE [LARGE SCALE GENOMIC DNA]</scope>
    <source>
        <strain evidence="2 3">DW4/3-1</strain>
    </source>
</reference>
<gene>
    <name evidence="2" type="ORF">STIAU_2485</name>
</gene>
<evidence type="ECO:0000256" key="1">
    <source>
        <dbReference type="SAM" id="SignalP"/>
    </source>
</evidence>
<accession>Q091Z2</accession>